<dbReference type="EMBL" id="JBEZVE010000016">
    <property type="protein sequence ID" value="MEU3784486.1"/>
    <property type="molecule type" value="Genomic_DNA"/>
</dbReference>
<evidence type="ECO:0000256" key="1">
    <source>
        <dbReference type="SAM" id="MobiDB-lite"/>
    </source>
</evidence>
<evidence type="ECO:0000313" key="4">
    <source>
        <dbReference type="Proteomes" id="UP001550739"/>
    </source>
</evidence>
<feature type="transmembrane region" description="Helical" evidence="2">
    <location>
        <begin position="48"/>
        <end position="67"/>
    </location>
</feature>
<sequence>MIPAMPATAASSHRRRSSSHKRSVKGSASGSVASGSVAVSRLGRFGRLAGMGAVAVLILVAGVWGSWGSAQHVMLTKGREQGTVEVTRCGEDTCVGPYTPLSAGSTARARVVLEKSVAVRKGRTYTVVLKPDSDEAVRSGPAGILFAWVPLGGALLLASVVVAGGLGRTRAGWVLAGSGVALLTAAFVTI</sequence>
<dbReference type="RefSeq" id="WP_334579350.1">
    <property type="nucleotide sequence ID" value="NZ_JBEZVE010000016.1"/>
</dbReference>
<evidence type="ECO:0000256" key="2">
    <source>
        <dbReference type="SAM" id="Phobius"/>
    </source>
</evidence>
<proteinExistence type="predicted"/>
<protein>
    <submittedName>
        <fullName evidence="3">Uncharacterized protein</fullName>
    </submittedName>
</protein>
<feature type="transmembrane region" description="Helical" evidence="2">
    <location>
        <begin position="171"/>
        <end position="189"/>
    </location>
</feature>
<feature type="compositionally biased region" description="Basic residues" evidence="1">
    <location>
        <begin position="12"/>
        <end position="24"/>
    </location>
</feature>
<gene>
    <name evidence="3" type="ORF">AB0E89_28720</name>
</gene>
<evidence type="ECO:0000313" key="3">
    <source>
        <dbReference type="EMBL" id="MEU3784486.1"/>
    </source>
</evidence>
<dbReference type="Proteomes" id="UP001550739">
    <property type="component" value="Unassembled WGS sequence"/>
</dbReference>
<keyword evidence="2" id="KW-1133">Transmembrane helix</keyword>
<feature type="region of interest" description="Disordered" evidence="1">
    <location>
        <begin position="1"/>
        <end position="31"/>
    </location>
</feature>
<keyword evidence="2" id="KW-0812">Transmembrane</keyword>
<name>A0ABV2ZPL4_9ACTN</name>
<accession>A0ABV2ZPL4</accession>
<keyword evidence="4" id="KW-1185">Reference proteome</keyword>
<feature type="transmembrane region" description="Helical" evidence="2">
    <location>
        <begin position="142"/>
        <end position="164"/>
    </location>
</feature>
<organism evidence="3 4">
    <name type="scientific">Streptomyces sp. 900129855</name>
    <dbReference type="NCBI Taxonomy" id="3155129"/>
    <lineage>
        <taxon>Bacteria</taxon>
        <taxon>Bacillati</taxon>
        <taxon>Actinomycetota</taxon>
        <taxon>Actinomycetes</taxon>
        <taxon>Kitasatosporales</taxon>
        <taxon>Streptomycetaceae</taxon>
        <taxon>Streptomyces</taxon>
    </lineage>
</organism>
<reference evidence="3 4" key="1">
    <citation type="submission" date="2024-06" db="EMBL/GenBank/DDBJ databases">
        <title>The Natural Products Discovery Center: Release of the First 8490 Sequenced Strains for Exploring Actinobacteria Biosynthetic Diversity.</title>
        <authorList>
            <person name="Kalkreuter E."/>
            <person name="Kautsar S.A."/>
            <person name="Yang D."/>
            <person name="Bader C.D."/>
            <person name="Teijaro C.N."/>
            <person name="Fluegel L."/>
            <person name="Davis C.M."/>
            <person name="Simpson J.R."/>
            <person name="Lauterbach L."/>
            <person name="Steele A.D."/>
            <person name="Gui C."/>
            <person name="Meng S."/>
            <person name="Li G."/>
            <person name="Viehrig K."/>
            <person name="Ye F."/>
            <person name="Su P."/>
            <person name="Kiefer A.F."/>
            <person name="Nichols A."/>
            <person name="Cepeda A.J."/>
            <person name="Yan W."/>
            <person name="Fan B."/>
            <person name="Jiang Y."/>
            <person name="Adhikari A."/>
            <person name="Zheng C.-J."/>
            <person name="Schuster L."/>
            <person name="Cowan T.M."/>
            <person name="Smanski M.J."/>
            <person name="Chevrette M.G."/>
            <person name="De Carvalho L.P.S."/>
            <person name="Shen B."/>
        </authorList>
    </citation>
    <scope>NUCLEOTIDE SEQUENCE [LARGE SCALE GENOMIC DNA]</scope>
    <source>
        <strain evidence="3 4">NPDC033843</strain>
    </source>
</reference>
<keyword evidence="2" id="KW-0472">Membrane</keyword>
<comment type="caution">
    <text evidence="3">The sequence shown here is derived from an EMBL/GenBank/DDBJ whole genome shotgun (WGS) entry which is preliminary data.</text>
</comment>